<keyword evidence="3" id="KW-1185">Reference proteome</keyword>
<dbReference type="PANTHER" id="PTHR10824">
    <property type="entry name" value="ACYL-COENZYME A THIOESTERASE-RELATED"/>
    <property type="match status" value="1"/>
</dbReference>
<evidence type="ECO:0000313" key="3">
    <source>
        <dbReference type="Proteomes" id="UP001595988"/>
    </source>
</evidence>
<evidence type="ECO:0000259" key="1">
    <source>
        <dbReference type="Pfam" id="PF08840"/>
    </source>
</evidence>
<comment type="caution">
    <text evidence="2">The sequence shown here is derived from an EMBL/GenBank/DDBJ whole genome shotgun (WGS) entry which is preliminary data.</text>
</comment>
<proteinExistence type="predicted"/>
<dbReference type="RefSeq" id="WP_289585217.1">
    <property type="nucleotide sequence ID" value="NZ_JBHSFT010000044.1"/>
</dbReference>
<feature type="domain" description="BAAT/Acyl-CoA thioester hydrolase C-terminal" evidence="1">
    <location>
        <begin position="4"/>
        <end position="213"/>
    </location>
</feature>
<evidence type="ECO:0000313" key="2">
    <source>
        <dbReference type="EMBL" id="MFC4663738.1"/>
    </source>
</evidence>
<gene>
    <name evidence="2" type="ORF">ACFO3P_16290</name>
</gene>
<reference evidence="3" key="1">
    <citation type="journal article" date="2019" name="Int. J. Syst. Evol. Microbiol.">
        <title>The Global Catalogue of Microorganisms (GCM) 10K type strain sequencing project: providing services to taxonomists for standard genome sequencing and annotation.</title>
        <authorList>
            <consortium name="The Broad Institute Genomics Platform"/>
            <consortium name="The Broad Institute Genome Sequencing Center for Infectious Disease"/>
            <person name="Wu L."/>
            <person name="Ma J."/>
        </authorList>
    </citation>
    <scope>NUCLEOTIDE SEQUENCE [LARGE SCALE GENOMIC DNA]</scope>
    <source>
        <strain evidence="3">CCUG 37257</strain>
    </source>
</reference>
<dbReference type="SUPFAM" id="SSF53474">
    <property type="entry name" value="alpha/beta-Hydrolases"/>
    <property type="match status" value="1"/>
</dbReference>
<dbReference type="Pfam" id="PF08840">
    <property type="entry name" value="BAAT_C"/>
    <property type="match status" value="1"/>
</dbReference>
<dbReference type="PANTHER" id="PTHR10824:SF4">
    <property type="entry name" value="ACYL-COENZYME A THIOESTERASE 1-LIKE"/>
    <property type="match status" value="1"/>
</dbReference>
<name>A0ABV9K1G7_9BACI</name>
<keyword evidence="2" id="KW-0378">Hydrolase</keyword>
<dbReference type="Proteomes" id="UP001595988">
    <property type="component" value="Unassembled WGS sequence"/>
</dbReference>
<dbReference type="Gene3D" id="3.40.50.1820">
    <property type="entry name" value="alpha/beta hydrolase"/>
    <property type="match status" value="1"/>
</dbReference>
<dbReference type="InterPro" id="IPR029058">
    <property type="entry name" value="AB_hydrolase_fold"/>
</dbReference>
<dbReference type="InterPro" id="IPR014940">
    <property type="entry name" value="BAAT_C"/>
</dbReference>
<protein>
    <submittedName>
        <fullName evidence="2">Acyl-CoA thioester hydrolase/BAAT C-terminal domain-containing protein</fullName>
    </submittedName>
</protein>
<organism evidence="2 3">
    <name type="scientific">Oceanobacillus aidingensis</name>
    <dbReference type="NCBI Taxonomy" id="645964"/>
    <lineage>
        <taxon>Bacteria</taxon>
        <taxon>Bacillati</taxon>
        <taxon>Bacillota</taxon>
        <taxon>Bacilli</taxon>
        <taxon>Bacillales</taxon>
        <taxon>Bacillaceae</taxon>
        <taxon>Oceanobacillus</taxon>
    </lineage>
</organism>
<sequence length="215" mass="23517">MVNISVDYIEKAINWLGNQPNVDTKKIGMVGTSKGGELALLSASIFPAIKAVAGYAPSSVVYPGISQNNSSSSSWKYKGEELPYAKGKAPEKVGSVYREKYIKRRAYHFSGLVFPFDGRTNECRNQENINGPVLLISGGDDQLWPPDIMSDRVIERLGRKNHPYYYEHVTYPGAGHYFVAPGMPTTDSDKIAFASGFTMLLGANPHDNAVAHAKA</sequence>
<accession>A0ABV9K1G7</accession>
<dbReference type="GO" id="GO:0016787">
    <property type="term" value="F:hydrolase activity"/>
    <property type="evidence" value="ECO:0007669"/>
    <property type="project" value="UniProtKB-KW"/>
</dbReference>
<dbReference type="EMBL" id="JBHSFT010000044">
    <property type="protein sequence ID" value="MFC4663738.1"/>
    <property type="molecule type" value="Genomic_DNA"/>
</dbReference>